<dbReference type="OrthoDB" id="1188001at2"/>
<gene>
    <name evidence="2" type="ORF">DFR50_102118</name>
</gene>
<dbReference type="Gene3D" id="3.90.190.10">
    <property type="entry name" value="Protein tyrosine phosphatase superfamily"/>
    <property type="match status" value="1"/>
</dbReference>
<dbReference type="GO" id="GO:0004721">
    <property type="term" value="F:phosphoprotein phosphatase activity"/>
    <property type="evidence" value="ECO:0007669"/>
    <property type="project" value="InterPro"/>
</dbReference>
<name>A0A366FTZ7_9HYPH</name>
<proteinExistence type="inferred from homology"/>
<comment type="similarity">
    <text evidence="1">Belongs to the protein-tyrosine phosphatase family.</text>
</comment>
<dbReference type="PROSITE" id="PS00383">
    <property type="entry name" value="TYR_PHOSPHATASE_1"/>
    <property type="match status" value="1"/>
</dbReference>
<evidence type="ECO:0000313" key="3">
    <source>
        <dbReference type="Proteomes" id="UP000253529"/>
    </source>
</evidence>
<reference evidence="2 3" key="1">
    <citation type="submission" date="2018-06" db="EMBL/GenBank/DDBJ databases">
        <title>Genomic Encyclopedia of Type Strains, Phase IV (KMG-IV): sequencing the most valuable type-strain genomes for metagenomic binning, comparative biology and taxonomic classification.</title>
        <authorList>
            <person name="Goeker M."/>
        </authorList>
    </citation>
    <scope>NUCLEOTIDE SEQUENCE [LARGE SCALE GENOMIC DNA]</scope>
    <source>
        <strain evidence="2 3">DSM 24875</strain>
    </source>
</reference>
<dbReference type="RefSeq" id="WP_113887581.1">
    <property type="nucleotide sequence ID" value="NZ_QNRK01000002.1"/>
</dbReference>
<dbReference type="PANTHER" id="PTHR31126">
    <property type="entry name" value="TYROSINE-PROTEIN PHOSPHATASE"/>
    <property type="match status" value="1"/>
</dbReference>
<dbReference type="Proteomes" id="UP000253529">
    <property type="component" value="Unassembled WGS sequence"/>
</dbReference>
<dbReference type="SUPFAM" id="SSF52799">
    <property type="entry name" value="(Phosphotyrosine protein) phosphatases II"/>
    <property type="match status" value="1"/>
</dbReference>
<accession>A0A366FTZ7</accession>
<evidence type="ECO:0000313" key="2">
    <source>
        <dbReference type="EMBL" id="RBP17626.1"/>
    </source>
</evidence>
<dbReference type="PANTHER" id="PTHR31126:SF1">
    <property type="entry name" value="TYROSINE SPECIFIC PROTEIN PHOSPHATASES DOMAIN-CONTAINING PROTEIN"/>
    <property type="match status" value="1"/>
</dbReference>
<dbReference type="AlphaFoldDB" id="A0A366FTZ7"/>
<evidence type="ECO:0000256" key="1">
    <source>
        <dbReference type="ARBA" id="ARBA00009580"/>
    </source>
</evidence>
<dbReference type="InterPro" id="IPR026893">
    <property type="entry name" value="Tyr/Ser_Pase_IphP-type"/>
</dbReference>
<dbReference type="Pfam" id="PF13350">
    <property type="entry name" value="Y_phosphatase3"/>
    <property type="match status" value="1"/>
</dbReference>
<sequence length="251" mass="28194">MTQQHPRRIDFEGAVNFRDLGGYPAAGGRRTRWRRVFRADNLGGLTAQDLARLRGLDLGGLVDFRIDIERAVHPDRLPDGHRVRKLELGFLPVGTLDMLDRARKGAITPAEIETEVIGHYRRFVTDHADTYRRMIAFAAEPDHHPLLIHCTSGKDRTGFGSAILLRAVGTPREVVEEDYLMTNQYVRDVSHLFGPNSSREVIAFVLSARAGYIRAALDEIDARYGSFDDYLARGLGVDDATRARLIDLLTE</sequence>
<dbReference type="EMBL" id="QNRK01000002">
    <property type="protein sequence ID" value="RBP17626.1"/>
    <property type="molecule type" value="Genomic_DNA"/>
</dbReference>
<comment type="caution">
    <text evidence="2">The sequence shown here is derived from an EMBL/GenBank/DDBJ whole genome shotgun (WGS) entry which is preliminary data.</text>
</comment>
<organism evidence="2 3">
    <name type="scientific">Roseiarcus fermentans</name>
    <dbReference type="NCBI Taxonomy" id="1473586"/>
    <lineage>
        <taxon>Bacteria</taxon>
        <taxon>Pseudomonadati</taxon>
        <taxon>Pseudomonadota</taxon>
        <taxon>Alphaproteobacteria</taxon>
        <taxon>Hyphomicrobiales</taxon>
        <taxon>Roseiarcaceae</taxon>
        <taxon>Roseiarcus</taxon>
    </lineage>
</organism>
<protein>
    <submittedName>
        <fullName evidence="2">Protein-tyrosine phosphatase</fullName>
    </submittedName>
</protein>
<dbReference type="InterPro" id="IPR016130">
    <property type="entry name" value="Tyr_Pase_AS"/>
</dbReference>
<keyword evidence="3" id="KW-1185">Reference proteome</keyword>
<dbReference type="InterPro" id="IPR029021">
    <property type="entry name" value="Prot-tyrosine_phosphatase-like"/>
</dbReference>